<evidence type="ECO:0000256" key="3">
    <source>
        <dbReference type="ARBA" id="ARBA00022448"/>
    </source>
</evidence>
<protein>
    <submittedName>
        <fullName evidence="14">Uncharacterized protein</fullName>
    </submittedName>
</protein>
<evidence type="ECO:0000256" key="9">
    <source>
        <dbReference type="ARBA" id="ARBA00023136"/>
    </source>
</evidence>
<keyword evidence="3 12" id="KW-0813">Transport</keyword>
<name>A0A4Y2M385_ARAVE</name>
<dbReference type="EMBL" id="BGPR01006669">
    <property type="protein sequence ID" value="GBN20890.1"/>
    <property type="molecule type" value="Genomic_DNA"/>
</dbReference>
<evidence type="ECO:0000256" key="10">
    <source>
        <dbReference type="ARBA" id="ARBA00023201"/>
    </source>
</evidence>
<keyword evidence="15" id="KW-1185">Reference proteome</keyword>
<feature type="transmembrane region" description="Helical" evidence="13">
    <location>
        <begin position="107"/>
        <end position="129"/>
    </location>
</feature>
<keyword evidence="7" id="KW-0915">Sodium</keyword>
<sequence length="417" mass="48070">MALQLYACPFECLALNLANAHFKGNCYLLNLDGKFFSIIGMREIKTLSRRLDLEVAKMSNDLANNKEHGQHDSVTDHASKVFEESSVCAVSAVLSTDNKPRKIFRSLVFLLFTVAFLYQCIAFLCYALQYPTVVDTEILRDKTFVSPAYTFCNFNPIKRSKFCEEYPNNCTKPDEEFYDEHPRFCGTPDTLILKEDDFDTENLYEFFHLNHDAEDMVDFGSDDEDKPVGPLPRLNPHEMESLIGACFTINDRVNSPLDPYMLRRNPLGNGMGVWQRFDPEESEVIYPIEKAGIMFQLHSPFEPVNPFETGYFMRPGYLYRITVKMTQEEKSYDCLNYTEVWMKNNKTGYRSRAACKYKCAGDIVVKCVNCTEPFILYPYPNKNFCGNYGDVSRLSGICEHPEDIVKECFKECKEECV</sequence>
<keyword evidence="5 12" id="KW-0812">Transmembrane</keyword>
<comment type="similarity">
    <text evidence="2 12">Belongs to the amiloride-sensitive sodium channel (TC 1.A.6) family.</text>
</comment>
<evidence type="ECO:0000256" key="1">
    <source>
        <dbReference type="ARBA" id="ARBA00004141"/>
    </source>
</evidence>
<evidence type="ECO:0000256" key="5">
    <source>
        <dbReference type="ARBA" id="ARBA00022692"/>
    </source>
</evidence>
<evidence type="ECO:0000256" key="11">
    <source>
        <dbReference type="ARBA" id="ARBA00023303"/>
    </source>
</evidence>
<evidence type="ECO:0000313" key="14">
    <source>
        <dbReference type="EMBL" id="GBN20890.1"/>
    </source>
</evidence>
<keyword evidence="4 12" id="KW-0894">Sodium channel</keyword>
<evidence type="ECO:0000256" key="2">
    <source>
        <dbReference type="ARBA" id="ARBA00007193"/>
    </source>
</evidence>
<keyword evidence="9 13" id="KW-0472">Membrane</keyword>
<dbReference type="PANTHER" id="PTHR11690">
    <property type="entry name" value="AMILORIDE-SENSITIVE SODIUM CHANNEL-RELATED"/>
    <property type="match status" value="1"/>
</dbReference>
<evidence type="ECO:0000256" key="4">
    <source>
        <dbReference type="ARBA" id="ARBA00022461"/>
    </source>
</evidence>
<dbReference type="GO" id="GO:0015280">
    <property type="term" value="F:ligand-gated sodium channel activity"/>
    <property type="evidence" value="ECO:0007669"/>
    <property type="project" value="TreeGrafter"/>
</dbReference>
<gene>
    <name evidence="14" type="ORF">AVEN_242143_1</name>
</gene>
<dbReference type="Proteomes" id="UP000499080">
    <property type="component" value="Unassembled WGS sequence"/>
</dbReference>
<evidence type="ECO:0000256" key="13">
    <source>
        <dbReference type="SAM" id="Phobius"/>
    </source>
</evidence>
<comment type="caution">
    <text evidence="14">The sequence shown here is derived from an EMBL/GenBank/DDBJ whole genome shotgun (WGS) entry which is preliminary data.</text>
</comment>
<keyword evidence="8 12" id="KW-0406">Ion transport</keyword>
<dbReference type="GO" id="GO:0005886">
    <property type="term" value="C:plasma membrane"/>
    <property type="evidence" value="ECO:0007669"/>
    <property type="project" value="TreeGrafter"/>
</dbReference>
<keyword evidence="11 12" id="KW-0407">Ion channel</keyword>
<evidence type="ECO:0000256" key="12">
    <source>
        <dbReference type="RuleBase" id="RU000679"/>
    </source>
</evidence>
<evidence type="ECO:0000313" key="15">
    <source>
        <dbReference type="Proteomes" id="UP000499080"/>
    </source>
</evidence>
<dbReference type="Pfam" id="PF00858">
    <property type="entry name" value="ASC"/>
    <property type="match status" value="1"/>
</dbReference>
<evidence type="ECO:0000256" key="8">
    <source>
        <dbReference type="ARBA" id="ARBA00023065"/>
    </source>
</evidence>
<organism evidence="14 15">
    <name type="scientific">Araneus ventricosus</name>
    <name type="common">Orbweaver spider</name>
    <name type="synonym">Epeira ventricosa</name>
    <dbReference type="NCBI Taxonomy" id="182803"/>
    <lineage>
        <taxon>Eukaryota</taxon>
        <taxon>Metazoa</taxon>
        <taxon>Ecdysozoa</taxon>
        <taxon>Arthropoda</taxon>
        <taxon>Chelicerata</taxon>
        <taxon>Arachnida</taxon>
        <taxon>Araneae</taxon>
        <taxon>Araneomorphae</taxon>
        <taxon>Entelegynae</taxon>
        <taxon>Araneoidea</taxon>
        <taxon>Araneidae</taxon>
        <taxon>Araneus</taxon>
    </lineage>
</organism>
<dbReference type="InterPro" id="IPR001873">
    <property type="entry name" value="ENaC"/>
</dbReference>
<keyword evidence="6 13" id="KW-1133">Transmembrane helix</keyword>
<evidence type="ECO:0000256" key="7">
    <source>
        <dbReference type="ARBA" id="ARBA00023053"/>
    </source>
</evidence>
<evidence type="ECO:0000256" key="6">
    <source>
        <dbReference type="ARBA" id="ARBA00022989"/>
    </source>
</evidence>
<comment type="subcellular location">
    <subcellularLocation>
        <location evidence="1">Membrane</location>
        <topology evidence="1">Multi-pass membrane protein</topology>
    </subcellularLocation>
</comment>
<dbReference type="AlphaFoldDB" id="A0A4Y2M385"/>
<keyword evidence="10 12" id="KW-0739">Sodium transport</keyword>
<dbReference type="OrthoDB" id="6516169at2759"/>
<reference evidence="14 15" key="1">
    <citation type="journal article" date="2019" name="Sci. Rep.">
        <title>Orb-weaving spider Araneus ventricosus genome elucidates the spidroin gene catalogue.</title>
        <authorList>
            <person name="Kono N."/>
            <person name="Nakamura H."/>
            <person name="Ohtoshi R."/>
            <person name="Moran D.A.P."/>
            <person name="Shinohara A."/>
            <person name="Yoshida Y."/>
            <person name="Fujiwara M."/>
            <person name="Mori M."/>
            <person name="Tomita M."/>
            <person name="Arakawa K."/>
        </authorList>
    </citation>
    <scope>NUCLEOTIDE SEQUENCE [LARGE SCALE GENOMIC DNA]</scope>
</reference>
<accession>A0A4Y2M385</accession>
<proteinExistence type="inferred from homology"/>